<organism evidence="4 5">
    <name type="scientific">Rhamnusium bicolor</name>
    <dbReference type="NCBI Taxonomy" id="1586634"/>
    <lineage>
        <taxon>Eukaryota</taxon>
        <taxon>Metazoa</taxon>
        <taxon>Ecdysozoa</taxon>
        <taxon>Arthropoda</taxon>
        <taxon>Hexapoda</taxon>
        <taxon>Insecta</taxon>
        <taxon>Pterygota</taxon>
        <taxon>Neoptera</taxon>
        <taxon>Endopterygota</taxon>
        <taxon>Coleoptera</taxon>
        <taxon>Polyphaga</taxon>
        <taxon>Cucujiformia</taxon>
        <taxon>Chrysomeloidea</taxon>
        <taxon>Cerambycidae</taxon>
        <taxon>Lepturinae</taxon>
        <taxon>Rhagiini</taxon>
        <taxon>Rhamnusium</taxon>
    </lineage>
</organism>
<evidence type="ECO:0000313" key="4">
    <source>
        <dbReference type="EMBL" id="KAJ8927480.1"/>
    </source>
</evidence>
<dbReference type="EMBL" id="JANEYF010005644">
    <property type="protein sequence ID" value="KAJ8927480.1"/>
    <property type="molecule type" value="Genomic_DNA"/>
</dbReference>
<keyword evidence="5" id="KW-1185">Reference proteome</keyword>
<name>A0AAV8WMJ0_9CUCU</name>
<dbReference type="InterPro" id="IPR027806">
    <property type="entry name" value="HARBI1_dom"/>
</dbReference>
<gene>
    <name evidence="4" type="ORF">NQ314_020057</name>
</gene>
<feature type="domain" description="DDE Tnp4" evidence="3">
    <location>
        <begin position="9"/>
        <end position="64"/>
    </location>
</feature>
<dbReference type="Pfam" id="PF13359">
    <property type="entry name" value="DDE_Tnp_4"/>
    <property type="match status" value="1"/>
</dbReference>
<evidence type="ECO:0000256" key="2">
    <source>
        <dbReference type="ARBA" id="ARBA00022723"/>
    </source>
</evidence>
<proteinExistence type="predicted"/>
<evidence type="ECO:0000256" key="1">
    <source>
        <dbReference type="ARBA" id="ARBA00001968"/>
    </source>
</evidence>
<dbReference type="Proteomes" id="UP001162156">
    <property type="component" value="Unassembled WGS sequence"/>
</dbReference>
<protein>
    <recommendedName>
        <fullName evidence="3">DDE Tnp4 domain-containing protein</fullName>
    </recommendedName>
</protein>
<dbReference type="GO" id="GO:0046872">
    <property type="term" value="F:metal ion binding"/>
    <property type="evidence" value="ECO:0007669"/>
    <property type="project" value="UniProtKB-KW"/>
</dbReference>
<keyword evidence="2" id="KW-0479">Metal-binding</keyword>
<sequence>MSLQTRNSTKDKQLRSTPDAAYNRAHILTRNAIERFNGSFKSKFRCCMRHRVLNYDPQKCAKIICF</sequence>
<evidence type="ECO:0000259" key="3">
    <source>
        <dbReference type="Pfam" id="PF13359"/>
    </source>
</evidence>
<evidence type="ECO:0000313" key="5">
    <source>
        <dbReference type="Proteomes" id="UP001162156"/>
    </source>
</evidence>
<accession>A0AAV8WMJ0</accession>
<dbReference type="AlphaFoldDB" id="A0AAV8WMJ0"/>
<comment type="cofactor">
    <cofactor evidence="1">
        <name>a divalent metal cation</name>
        <dbReference type="ChEBI" id="CHEBI:60240"/>
    </cofactor>
</comment>
<comment type="caution">
    <text evidence="4">The sequence shown here is derived from an EMBL/GenBank/DDBJ whole genome shotgun (WGS) entry which is preliminary data.</text>
</comment>
<reference evidence="4" key="1">
    <citation type="journal article" date="2023" name="Insect Mol. Biol.">
        <title>Genome sequencing provides insights into the evolution of gene families encoding plant cell wall-degrading enzymes in longhorned beetles.</title>
        <authorList>
            <person name="Shin N.R."/>
            <person name="Okamura Y."/>
            <person name="Kirsch R."/>
            <person name="Pauchet Y."/>
        </authorList>
    </citation>
    <scope>NUCLEOTIDE SEQUENCE</scope>
    <source>
        <strain evidence="4">RBIC_L_NR</strain>
    </source>
</reference>